<gene>
    <name evidence="7" type="ORF">DI563_16050</name>
</gene>
<keyword evidence="3 6" id="KW-0812">Transmembrane</keyword>
<name>A0A2W5Q6M0_VARPD</name>
<dbReference type="AlphaFoldDB" id="A0A2W5Q6M0"/>
<keyword evidence="2" id="KW-1003">Cell membrane</keyword>
<dbReference type="PANTHER" id="PTHR43370:SF1">
    <property type="entry name" value="GUANOSINE ABC TRANSPORTER PERMEASE PROTEIN NUPQ"/>
    <property type="match status" value="1"/>
</dbReference>
<evidence type="ECO:0000256" key="5">
    <source>
        <dbReference type="ARBA" id="ARBA00023136"/>
    </source>
</evidence>
<evidence type="ECO:0000256" key="1">
    <source>
        <dbReference type="ARBA" id="ARBA00004651"/>
    </source>
</evidence>
<feature type="transmembrane region" description="Helical" evidence="6">
    <location>
        <begin position="62"/>
        <end position="84"/>
    </location>
</feature>
<reference evidence="7 8" key="1">
    <citation type="submission" date="2017-08" db="EMBL/GenBank/DDBJ databases">
        <title>Infants hospitalized years apart are colonized by the same room-sourced microbial strains.</title>
        <authorList>
            <person name="Brooks B."/>
            <person name="Olm M.R."/>
            <person name="Firek B.A."/>
            <person name="Baker R."/>
            <person name="Thomas B.C."/>
            <person name="Morowitz M.J."/>
            <person name="Banfield J.F."/>
        </authorList>
    </citation>
    <scope>NUCLEOTIDE SEQUENCE [LARGE SCALE GENOMIC DNA]</scope>
    <source>
        <strain evidence="7">S2_005_003_R2_41</strain>
    </source>
</reference>
<feature type="transmembrane region" description="Helical" evidence="6">
    <location>
        <begin position="245"/>
        <end position="265"/>
    </location>
</feature>
<feature type="transmembrane region" description="Helical" evidence="6">
    <location>
        <begin position="35"/>
        <end position="56"/>
    </location>
</feature>
<dbReference type="GO" id="GO:0005886">
    <property type="term" value="C:plasma membrane"/>
    <property type="evidence" value="ECO:0007669"/>
    <property type="project" value="UniProtKB-SubCell"/>
</dbReference>
<dbReference type="Pfam" id="PF02653">
    <property type="entry name" value="BPD_transp_2"/>
    <property type="match status" value="1"/>
</dbReference>
<evidence type="ECO:0000256" key="3">
    <source>
        <dbReference type="ARBA" id="ARBA00022692"/>
    </source>
</evidence>
<dbReference type="InterPro" id="IPR001851">
    <property type="entry name" value="ABC_transp_permease"/>
</dbReference>
<feature type="transmembrane region" description="Helical" evidence="6">
    <location>
        <begin position="271"/>
        <end position="291"/>
    </location>
</feature>
<protein>
    <submittedName>
        <fullName evidence="7">ABC transporter permease</fullName>
    </submittedName>
</protein>
<evidence type="ECO:0000313" key="7">
    <source>
        <dbReference type="EMBL" id="PZQ72814.1"/>
    </source>
</evidence>
<accession>A0A2W5Q6M0</accession>
<evidence type="ECO:0000256" key="2">
    <source>
        <dbReference type="ARBA" id="ARBA00022475"/>
    </source>
</evidence>
<feature type="transmembrane region" description="Helical" evidence="6">
    <location>
        <begin position="6"/>
        <end position="23"/>
    </location>
</feature>
<dbReference type="Proteomes" id="UP000249135">
    <property type="component" value="Unassembled WGS sequence"/>
</dbReference>
<feature type="transmembrane region" description="Helical" evidence="6">
    <location>
        <begin position="192"/>
        <end position="213"/>
    </location>
</feature>
<dbReference type="EMBL" id="QFPP01000210">
    <property type="protein sequence ID" value="PZQ72814.1"/>
    <property type="molecule type" value="Genomic_DNA"/>
</dbReference>
<keyword evidence="4 6" id="KW-1133">Transmembrane helix</keyword>
<sequence>MDPELAAVFVGSSIRLAAPLLLAATGELVSERAGVLNMSVEGLMLAGAFGGAAASWATGSPLAGLLCGVLCVLPIAWLQAFLSITLRANQIVTGIGINILVLGATTLGYRALFGSRSRAEIPGLGQWAPPGLSQVPYLGDQVFRQTWLLYAAVVLVLLVGWVMRSTALGLAIHAAGTAPQAASHSGLKVRRIRYGAVLFTGFMSALAGCFLSIGDIHTFTEGMTSGAGYLAIAAVIFGNWRLGRTVMACCLFGAATALQFQLPAMGLEVPSALLIALPYVLALLAVGGLVGRQVAPAALTKPFTG</sequence>
<proteinExistence type="predicted"/>
<organism evidence="7 8">
    <name type="scientific">Variovorax paradoxus</name>
    <dbReference type="NCBI Taxonomy" id="34073"/>
    <lineage>
        <taxon>Bacteria</taxon>
        <taxon>Pseudomonadati</taxon>
        <taxon>Pseudomonadota</taxon>
        <taxon>Betaproteobacteria</taxon>
        <taxon>Burkholderiales</taxon>
        <taxon>Comamonadaceae</taxon>
        <taxon>Variovorax</taxon>
    </lineage>
</organism>
<evidence type="ECO:0000256" key="4">
    <source>
        <dbReference type="ARBA" id="ARBA00022989"/>
    </source>
</evidence>
<feature type="transmembrane region" description="Helical" evidence="6">
    <location>
        <begin position="219"/>
        <end position="238"/>
    </location>
</feature>
<evidence type="ECO:0000313" key="8">
    <source>
        <dbReference type="Proteomes" id="UP000249135"/>
    </source>
</evidence>
<dbReference type="CDD" id="cd06580">
    <property type="entry name" value="TM_PBP1_transp_TpRbsC_like"/>
    <property type="match status" value="1"/>
</dbReference>
<keyword evidence="5 6" id="KW-0472">Membrane</keyword>
<comment type="caution">
    <text evidence="7">The sequence shown here is derived from an EMBL/GenBank/DDBJ whole genome shotgun (WGS) entry which is preliminary data.</text>
</comment>
<comment type="subcellular location">
    <subcellularLocation>
        <location evidence="1">Cell membrane</location>
        <topology evidence="1">Multi-pass membrane protein</topology>
    </subcellularLocation>
</comment>
<dbReference type="GO" id="GO:0022857">
    <property type="term" value="F:transmembrane transporter activity"/>
    <property type="evidence" value="ECO:0007669"/>
    <property type="project" value="InterPro"/>
</dbReference>
<dbReference type="PANTHER" id="PTHR43370">
    <property type="entry name" value="SUGAR ABC TRANSPORTER INTEGRAL MEMBRANE PROTEIN-RELATED"/>
    <property type="match status" value="1"/>
</dbReference>
<feature type="transmembrane region" description="Helical" evidence="6">
    <location>
        <begin position="91"/>
        <end position="112"/>
    </location>
</feature>
<evidence type="ECO:0000256" key="6">
    <source>
        <dbReference type="SAM" id="Phobius"/>
    </source>
</evidence>
<feature type="transmembrane region" description="Helical" evidence="6">
    <location>
        <begin position="147"/>
        <end position="172"/>
    </location>
</feature>